<dbReference type="Proteomes" id="UP000754710">
    <property type="component" value="Unassembled WGS sequence"/>
</dbReference>
<organism evidence="1 2">
    <name type="scientific">Nocardioides jiangsuensis</name>
    <dbReference type="NCBI Taxonomy" id="2866161"/>
    <lineage>
        <taxon>Bacteria</taxon>
        <taxon>Bacillati</taxon>
        <taxon>Actinomycetota</taxon>
        <taxon>Actinomycetes</taxon>
        <taxon>Propionibacteriales</taxon>
        <taxon>Nocardioidaceae</taxon>
        <taxon>Nocardioides</taxon>
    </lineage>
</organism>
<evidence type="ECO:0000313" key="2">
    <source>
        <dbReference type="Proteomes" id="UP000754710"/>
    </source>
</evidence>
<accession>A0ABS7RLM5</accession>
<evidence type="ECO:0000313" key="1">
    <source>
        <dbReference type="EMBL" id="MBY9075950.1"/>
    </source>
</evidence>
<dbReference type="RefSeq" id="WP_221025639.1">
    <property type="nucleotide sequence ID" value="NZ_JAIEZQ010000002.1"/>
</dbReference>
<name>A0ABS7RLM5_9ACTN</name>
<comment type="caution">
    <text evidence="1">The sequence shown here is derived from an EMBL/GenBank/DDBJ whole genome shotgun (WGS) entry which is preliminary data.</text>
</comment>
<dbReference type="Pfam" id="PF14390">
    <property type="entry name" value="DUF4420"/>
    <property type="match status" value="1"/>
</dbReference>
<gene>
    <name evidence="1" type="ORF">K1X13_14040</name>
</gene>
<protein>
    <submittedName>
        <fullName evidence="1">PD-(D/E)XK motif protein</fullName>
    </submittedName>
</protein>
<proteinExistence type="predicted"/>
<keyword evidence="2" id="KW-1185">Reference proteome</keyword>
<sequence length="321" mass="34743">MTTGADLRATLQRVTPPADHGFSVLPVPGADGYRVGRGADNAVALLTPADQAPEPPTRLRRLSLDPRLRCRVEAEGSTLEDDFGVVQFHVDDEALLQPFLDVAAAVIRMLGKSPAPGEVSTAMRRLVRLFDRAEPARGSVLGLWAELLVIDRSTDVAGMVDAWHAYVDARFDFAAAGSRLEVKATTRDARVHEFALRQLVPVEGAEVLVASVMTTETHAGTAIGELVSRVERRLDGDATRQMRVHEQVAATLGPDWVRHTDRRFDEQQGIQSLVVLPAAAIPRVASPPPAVIDVRLTVDCTDVPPEYHPKGLAALIRSVTS</sequence>
<reference evidence="1 2" key="1">
    <citation type="submission" date="2021-08" db="EMBL/GenBank/DDBJ databases">
        <title>Nocardioides bacterium WL0053 sp. nov., isolated from the sediment.</title>
        <authorList>
            <person name="Wang L."/>
            <person name="Zhang D."/>
            <person name="Zhang A."/>
        </authorList>
    </citation>
    <scope>NUCLEOTIDE SEQUENCE [LARGE SCALE GENOMIC DNA]</scope>
    <source>
        <strain evidence="1 2">WL0053</strain>
    </source>
</reference>
<dbReference type="EMBL" id="JAIEZQ010000002">
    <property type="protein sequence ID" value="MBY9075950.1"/>
    <property type="molecule type" value="Genomic_DNA"/>
</dbReference>
<dbReference type="InterPro" id="IPR025534">
    <property type="entry name" value="DUF4420"/>
</dbReference>